<reference evidence="1" key="2">
    <citation type="submission" date="2008-08" db="EMBL/GenBank/DDBJ databases">
        <title>Analysis of genes encoding degradation of pyridine and pyridinols.</title>
        <authorList>
            <person name="Gasparaviciute R."/>
        </authorList>
    </citation>
    <scope>NUCLEOTIDE SEQUENCE</scope>
    <source>
        <strain evidence="1">PY11</strain>
    </source>
</reference>
<dbReference type="GO" id="GO:0016787">
    <property type="term" value="F:hydrolase activity"/>
    <property type="evidence" value="ECO:0007669"/>
    <property type="project" value="UniProtKB-KW"/>
</dbReference>
<protein>
    <submittedName>
        <fullName evidence="1">Putative fumarylacetoacetate hydrolase,N-terminal part</fullName>
    </submittedName>
</protein>
<evidence type="ECO:0000313" key="1">
    <source>
        <dbReference type="EMBL" id="CAR47869.1"/>
    </source>
</evidence>
<sequence length="85" mass="9083">MRIAVIGGRTLLSTRDGWIDVQNASAGRFPADPHGAYDAWSEFRSWTFTMGATESGDTVRPYPSGPVGSPVPRPCQVFAIGLNSA</sequence>
<dbReference type="EMBL" id="FM202432">
    <property type="protein sequence ID" value="CAR47869.1"/>
    <property type="molecule type" value="Genomic_DNA"/>
</dbReference>
<accession>B5MAE1</accession>
<proteinExistence type="predicted"/>
<name>B5MAE1_9NOCA</name>
<keyword evidence="1" id="KW-0378">Hydrolase</keyword>
<dbReference type="AlphaFoldDB" id="B5MAE1"/>
<reference evidence="1" key="1">
    <citation type="submission" date="2008-04" db="EMBL/GenBank/DDBJ databases">
        <title>Cloning and characterization of genes for the degradation of 2-hydroxypyridine of Rhodococcus sp. strain PY11.</title>
        <authorList>
            <person name="Gasparaviciute R."/>
            <person name="Rutkiene R."/>
            <person name="Casaite V."/>
            <person name="Meskiene R."/>
            <person name="Kutanovas S."/>
            <person name="Meskys R."/>
        </authorList>
    </citation>
    <scope>NUCLEOTIDE SEQUENCE</scope>
    <source>
        <strain evidence="1">PY11</strain>
    </source>
</reference>
<gene>
    <name evidence="1" type="primary">hpoJ</name>
</gene>
<organism evidence="1">
    <name type="scientific">Rhodococcus sp. PY11</name>
    <dbReference type="NCBI Taxonomy" id="551544"/>
    <lineage>
        <taxon>Bacteria</taxon>
        <taxon>Bacillati</taxon>
        <taxon>Actinomycetota</taxon>
        <taxon>Actinomycetes</taxon>
        <taxon>Mycobacteriales</taxon>
        <taxon>Nocardiaceae</taxon>
        <taxon>Rhodococcus</taxon>
    </lineage>
</organism>